<protein>
    <submittedName>
        <fullName evidence="2">DUF4169 family protein</fullName>
    </submittedName>
</protein>
<gene>
    <name evidence="2" type="ORF">NVS89_20830</name>
</gene>
<feature type="region of interest" description="Disordered" evidence="1">
    <location>
        <begin position="78"/>
        <end position="106"/>
    </location>
</feature>
<evidence type="ECO:0000313" key="2">
    <source>
        <dbReference type="EMBL" id="MCS0497541.1"/>
    </source>
</evidence>
<dbReference type="Proteomes" id="UP001151088">
    <property type="component" value="Unassembled WGS sequence"/>
</dbReference>
<evidence type="ECO:0000256" key="1">
    <source>
        <dbReference type="SAM" id="MobiDB-lite"/>
    </source>
</evidence>
<accession>A0A9X2T5Q9</accession>
<name>A0A9X2T5Q9_9HYPH</name>
<dbReference type="AlphaFoldDB" id="A0A9X2T5Q9"/>
<proteinExistence type="predicted"/>
<evidence type="ECO:0000313" key="3">
    <source>
        <dbReference type="Proteomes" id="UP001151088"/>
    </source>
</evidence>
<sequence length="106" mass="12100">MGLPTRRMVSGHQITDKKKSVCGQIAALEVYRKSNLGGCGIILLMADLINLHRHRKRLRREAAEQIAAIRRLEFGRSKAQKTAESAQEQRRANLLDGHRRIREDET</sequence>
<dbReference type="Pfam" id="PF13770">
    <property type="entry name" value="DUF4169"/>
    <property type="match status" value="1"/>
</dbReference>
<dbReference type="RefSeq" id="WP_258734694.1">
    <property type="nucleotide sequence ID" value="NZ_JANTHZ010000013.1"/>
</dbReference>
<reference evidence="2" key="1">
    <citation type="submission" date="2022-08" db="EMBL/GenBank/DDBJ databases">
        <authorList>
            <person name="Li F."/>
        </authorList>
    </citation>
    <scope>NUCLEOTIDE SEQUENCE</scope>
    <source>
        <strain evidence="2">MQZ15Z-1</strain>
    </source>
</reference>
<keyword evidence="3" id="KW-1185">Reference proteome</keyword>
<dbReference type="InterPro" id="IPR025227">
    <property type="entry name" value="DUF4169"/>
</dbReference>
<organism evidence="2 3">
    <name type="scientific">Ancylobacter mangrovi</name>
    <dbReference type="NCBI Taxonomy" id="2972472"/>
    <lineage>
        <taxon>Bacteria</taxon>
        <taxon>Pseudomonadati</taxon>
        <taxon>Pseudomonadota</taxon>
        <taxon>Alphaproteobacteria</taxon>
        <taxon>Hyphomicrobiales</taxon>
        <taxon>Xanthobacteraceae</taxon>
        <taxon>Ancylobacter</taxon>
    </lineage>
</organism>
<comment type="caution">
    <text evidence="2">The sequence shown here is derived from an EMBL/GenBank/DDBJ whole genome shotgun (WGS) entry which is preliminary data.</text>
</comment>
<dbReference type="EMBL" id="JANTHZ010000013">
    <property type="protein sequence ID" value="MCS0497541.1"/>
    <property type="molecule type" value="Genomic_DNA"/>
</dbReference>
<feature type="compositionally biased region" description="Basic and acidic residues" evidence="1">
    <location>
        <begin position="87"/>
        <end position="106"/>
    </location>
</feature>